<dbReference type="PANTHER" id="PTHR23120:SF42">
    <property type="entry name" value="MAESTRO HEAT-LIKE REPEAT FAMILY MEMBER 3"/>
    <property type="match status" value="1"/>
</dbReference>
<proteinExistence type="predicted"/>
<reference evidence="4" key="3">
    <citation type="submission" date="2025-09" db="UniProtKB">
        <authorList>
            <consortium name="Ensembl"/>
        </authorList>
    </citation>
    <scope>IDENTIFICATION</scope>
    <source>
        <strain evidence="4">broiler</strain>
    </source>
</reference>
<dbReference type="InterPro" id="IPR048465">
    <property type="entry name" value="Maestro-like_HEAT"/>
</dbReference>
<reference evidence="4" key="2">
    <citation type="submission" date="2025-08" db="UniProtKB">
        <authorList>
            <consortium name="Ensembl"/>
        </authorList>
    </citation>
    <scope>IDENTIFICATION</scope>
    <source>
        <strain evidence="4">broiler</strain>
    </source>
</reference>
<name>A0A8V0Y4T7_CHICK</name>
<keyword evidence="5" id="KW-1185">Reference proteome</keyword>
<dbReference type="Pfam" id="PF23227">
    <property type="entry name" value="HEAT_MROH2B_C"/>
    <property type="match status" value="1"/>
</dbReference>
<keyword evidence="1" id="KW-0677">Repeat</keyword>
<dbReference type="Gene3D" id="1.25.10.10">
    <property type="entry name" value="Leucine-rich Repeat Variant"/>
    <property type="match status" value="1"/>
</dbReference>
<evidence type="ECO:0000259" key="3">
    <source>
        <dbReference type="Pfam" id="PF23227"/>
    </source>
</evidence>
<dbReference type="PANTHER" id="PTHR23120">
    <property type="entry name" value="MAESTRO-RELATED HEAT DOMAIN-CONTAINING"/>
    <property type="match status" value="1"/>
</dbReference>
<organism evidence="4 5">
    <name type="scientific">Gallus gallus</name>
    <name type="common">Chicken</name>
    <dbReference type="NCBI Taxonomy" id="9031"/>
    <lineage>
        <taxon>Eukaryota</taxon>
        <taxon>Metazoa</taxon>
        <taxon>Chordata</taxon>
        <taxon>Craniata</taxon>
        <taxon>Vertebrata</taxon>
        <taxon>Euteleostomi</taxon>
        <taxon>Archelosauria</taxon>
        <taxon>Archosauria</taxon>
        <taxon>Dinosauria</taxon>
        <taxon>Saurischia</taxon>
        <taxon>Theropoda</taxon>
        <taxon>Coelurosauria</taxon>
        <taxon>Aves</taxon>
        <taxon>Neognathae</taxon>
        <taxon>Galloanserae</taxon>
        <taxon>Galliformes</taxon>
        <taxon>Phasianidae</taxon>
        <taxon>Phasianinae</taxon>
        <taxon>Gallus</taxon>
    </lineage>
</organism>
<dbReference type="SUPFAM" id="SSF48371">
    <property type="entry name" value="ARM repeat"/>
    <property type="match status" value="1"/>
</dbReference>
<feature type="domain" description="Maestro-like HEAT-repeats" evidence="2">
    <location>
        <begin position="127"/>
        <end position="326"/>
    </location>
</feature>
<gene>
    <name evidence="4" type="primary">LOC112530643</name>
</gene>
<feature type="domain" description="Maestro/Maestro-like HEAT-repeats" evidence="3">
    <location>
        <begin position="519"/>
        <end position="773"/>
    </location>
</feature>
<dbReference type="Proteomes" id="UP000000539">
    <property type="component" value="Chromosome Z"/>
</dbReference>
<dbReference type="GeneTree" id="ENSGT00940000160596"/>
<dbReference type="InterPro" id="IPR055406">
    <property type="entry name" value="HEAT_Maestro"/>
</dbReference>
<evidence type="ECO:0000313" key="4">
    <source>
        <dbReference type="Ensembl" id="ENSGALP00010013379.1"/>
    </source>
</evidence>
<dbReference type="Ensembl" id="ENSGALT00010023122.1">
    <property type="protein sequence ID" value="ENSGALP00010013379.1"/>
    <property type="gene ID" value="ENSGALG00010009685.1"/>
</dbReference>
<evidence type="ECO:0000313" key="5">
    <source>
        <dbReference type="Proteomes" id="UP000000539"/>
    </source>
</evidence>
<reference evidence="4" key="1">
    <citation type="submission" date="2020-11" db="EMBL/GenBank/DDBJ databases">
        <title>Gallus gallus (Chicken) genome, bGalGal1, GRCg7b, maternal haplotype autosomes + Z &amp; W.</title>
        <authorList>
            <person name="Warren W."/>
            <person name="Formenti G."/>
            <person name="Fedrigo O."/>
            <person name="Haase B."/>
            <person name="Mountcastle J."/>
            <person name="Balacco J."/>
            <person name="Tracey A."/>
            <person name="Schneider V."/>
            <person name="Okimoto R."/>
            <person name="Cheng H."/>
            <person name="Hawken R."/>
            <person name="Howe K."/>
            <person name="Jarvis E.D."/>
        </authorList>
    </citation>
    <scope>NUCLEOTIDE SEQUENCE [LARGE SCALE GENOMIC DNA]</scope>
    <source>
        <strain evidence="4">Broiler</strain>
    </source>
</reference>
<evidence type="ECO:0000259" key="2">
    <source>
        <dbReference type="Pfam" id="PF21047"/>
    </source>
</evidence>
<dbReference type="InterPro" id="IPR045206">
    <property type="entry name" value="Maestro_heat-like_prot"/>
</dbReference>
<dbReference type="AlphaFoldDB" id="A0A8V0Y4T7"/>
<evidence type="ECO:0000256" key="1">
    <source>
        <dbReference type="ARBA" id="ARBA00022737"/>
    </source>
</evidence>
<dbReference type="InterPro" id="IPR011989">
    <property type="entry name" value="ARM-like"/>
</dbReference>
<sequence>MSLGRHAVLAITARSNEDIARVGQHLRRCITYICSLAEMQEHDSFDAPLHEQMLQSLDRVLQVRLRLSPGFANVEIILQALLPCTKSNRVRVRRCAVERIVSLRNLMGPAFLMGSSSQNSESMADIRLLKEMPDTLMGQLLGHLILCCAEEDEDIRCESTETVQAIHSILAARLGYKFGSANPNLYVEDGHWGHFCAPYAAWNTLLVGSWLRPTERGNFILTVLEGMIQPRVSDTKVVASALDAVLREEGSQLSNVPEIVQSICDNLTSDSNALLRDIMIKTLLKITRLDPQRVVRTMLRDISWCNTSLTVMWQAIVSESSLAQVVVKNLLLEQPEPSHSDLHQGYSCNHNLAISHAMHTILHLPSSEECVRLFMRKLYRTVLLKIFFILQCSQRGCFNLRDSDTEENMLPVKEIRNAVECMRAIFRHRMGDSLVEDIERQGGWDMLMSLETYHTGVAVLTRALQNTGPLCCAAVFEETVVALIVRQEHEIGTMAVFVELLDCVKVATIMERIGSTSILSFLPSYLQSQNSVLRDLATTSLVKLSAIPTMAVILQDLLPEIMQQLQDADSNIGAKAMTVLHNLLRVTDRQKAVPIALQLPKLLLPFFLNESSHVRQLSILLCKDAMEVAGHTRRAEMKKEVRNILLPLFFHMHDQDQSVAQASWEALLCAAKLLKRKHLRYLLKTAQTQRIGECLLMGHGSRADQFLEQSLSYLRSPQEPLQEAAVRFIGLAGQHLRDGREEKLNNAIEALRSLERTGSSSASTLVAETIQLLRTLLGVSPLRYRLSSMWERRLHSLRAGWLRCCSCAQG</sequence>
<accession>A0A8V0Y4T7</accession>
<protein>
    <submittedName>
        <fullName evidence="4">Uncharacterized protein</fullName>
    </submittedName>
</protein>
<dbReference type="InterPro" id="IPR016024">
    <property type="entry name" value="ARM-type_fold"/>
</dbReference>
<dbReference type="Pfam" id="PF21047">
    <property type="entry name" value="HEAT_Maestro"/>
    <property type="match status" value="1"/>
</dbReference>